<evidence type="ECO:0000259" key="7">
    <source>
        <dbReference type="SMART" id="SM00984"/>
    </source>
</evidence>
<keyword evidence="5" id="KW-0520">NAD</keyword>
<dbReference type="GO" id="GO:0006065">
    <property type="term" value="P:UDP-glucuronate biosynthetic process"/>
    <property type="evidence" value="ECO:0007669"/>
    <property type="project" value="UniProtKB-UniPathway"/>
</dbReference>
<feature type="domain" description="UDP-glucose/GDP-mannose dehydrogenase C-terminal" evidence="7">
    <location>
        <begin position="317"/>
        <end position="418"/>
    </location>
</feature>
<feature type="non-terminal residue" evidence="8">
    <location>
        <position position="419"/>
    </location>
</feature>
<dbReference type="PIRSF" id="PIRSF000124">
    <property type="entry name" value="UDPglc_GDPman_dh"/>
    <property type="match status" value="1"/>
</dbReference>
<dbReference type="InterPro" id="IPR014026">
    <property type="entry name" value="UDP-Glc/GDP-Man_DH_dimer"/>
</dbReference>
<proteinExistence type="inferred from homology"/>
<dbReference type="AlphaFoldDB" id="A0A382JLX3"/>
<evidence type="ECO:0000256" key="3">
    <source>
        <dbReference type="ARBA" id="ARBA00012954"/>
    </source>
</evidence>
<evidence type="ECO:0000313" key="8">
    <source>
        <dbReference type="EMBL" id="SVC12685.1"/>
    </source>
</evidence>
<name>A0A382JLX3_9ZZZZ</name>
<dbReference type="GO" id="GO:0000271">
    <property type="term" value="P:polysaccharide biosynthetic process"/>
    <property type="evidence" value="ECO:0007669"/>
    <property type="project" value="InterPro"/>
</dbReference>
<dbReference type="InterPro" id="IPR001732">
    <property type="entry name" value="UDP-Glc/GDP-Man_DH_N"/>
</dbReference>
<dbReference type="GO" id="GO:0003979">
    <property type="term" value="F:UDP-glucose 6-dehydrogenase activity"/>
    <property type="evidence" value="ECO:0007669"/>
    <property type="project" value="UniProtKB-EC"/>
</dbReference>
<dbReference type="Pfam" id="PF03720">
    <property type="entry name" value="UDPG_MGDP_dh_C"/>
    <property type="match status" value="1"/>
</dbReference>
<dbReference type="InterPro" id="IPR017476">
    <property type="entry name" value="UDP-Glc/GDP-Man"/>
</dbReference>
<dbReference type="GO" id="GO:0051287">
    <property type="term" value="F:NAD binding"/>
    <property type="evidence" value="ECO:0007669"/>
    <property type="project" value="InterPro"/>
</dbReference>
<dbReference type="Pfam" id="PF00984">
    <property type="entry name" value="UDPG_MGDP_dh"/>
    <property type="match status" value="1"/>
</dbReference>
<dbReference type="EC" id="1.1.1.22" evidence="3"/>
<evidence type="ECO:0000256" key="6">
    <source>
        <dbReference type="ARBA" id="ARBA00047473"/>
    </source>
</evidence>
<dbReference type="SUPFAM" id="SSF52413">
    <property type="entry name" value="UDP-glucose/GDP-mannose dehydrogenase C-terminal domain"/>
    <property type="match status" value="1"/>
</dbReference>
<comment type="similarity">
    <text evidence="2">Belongs to the UDP-glucose/GDP-mannose dehydrogenase family.</text>
</comment>
<dbReference type="NCBIfam" id="TIGR03026">
    <property type="entry name" value="NDP-sugDHase"/>
    <property type="match status" value="1"/>
</dbReference>
<gene>
    <name evidence="8" type="ORF">METZ01_LOCUS265539</name>
</gene>
<organism evidence="8">
    <name type="scientific">marine metagenome</name>
    <dbReference type="NCBI Taxonomy" id="408172"/>
    <lineage>
        <taxon>unclassified sequences</taxon>
        <taxon>metagenomes</taxon>
        <taxon>ecological metagenomes</taxon>
    </lineage>
</organism>
<comment type="catalytic activity">
    <reaction evidence="6">
        <text>UDP-alpha-D-glucose + 2 NAD(+) + H2O = UDP-alpha-D-glucuronate + 2 NADH + 3 H(+)</text>
        <dbReference type="Rhea" id="RHEA:23596"/>
        <dbReference type="ChEBI" id="CHEBI:15377"/>
        <dbReference type="ChEBI" id="CHEBI:15378"/>
        <dbReference type="ChEBI" id="CHEBI:57540"/>
        <dbReference type="ChEBI" id="CHEBI:57945"/>
        <dbReference type="ChEBI" id="CHEBI:58052"/>
        <dbReference type="ChEBI" id="CHEBI:58885"/>
        <dbReference type="EC" id="1.1.1.22"/>
    </reaction>
</comment>
<dbReference type="Gene3D" id="3.40.50.720">
    <property type="entry name" value="NAD(P)-binding Rossmann-like Domain"/>
    <property type="match status" value="2"/>
</dbReference>
<protein>
    <recommendedName>
        <fullName evidence="3">UDP-glucose 6-dehydrogenase</fullName>
        <ecNumber evidence="3">1.1.1.22</ecNumber>
    </recommendedName>
</protein>
<dbReference type="PROSITE" id="PS51257">
    <property type="entry name" value="PROKAR_LIPOPROTEIN"/>
    <property type="match status" value="1"/>
</dbReference>
<dbReference type="InterPro" id="IPR014027">
    <property type="entry name" value="UDP-Glc/GDP-Man_DH_C"/>
</dbReference>
<dbReference type="PANTHER" id="PTHR43750">
    <property type="entry name" value="UDP-GLUCOSE 6-DEHYDROGENASE TUAD"/>
    <property type="match status" value="1"/>
</dbReference>
<dbReference type="InterPro" id="IPR028357">
    <property type="entry name" value="UDPglc_DH_bac"/>
</dbReference>
<dbReference type="Gene3D" id="1.20.5.100">
    <property type="entry name" value="Cytochrome c1, transmembrane anchor, C-terminal"/>
    <property type="match status" value="1"/>
</dbReference>
<reference evidence="8" key="1">
    <citation type="submission" date="2018-05" db="EMBL/GenBank/DDBJ databases">
        <authorList>
            <person name="Lanie J.A."/>
            <person name="Ng W.-L."/>
            <person name="Kazmierczak K.M."/>
            <person name="Andrzejewski T.M."/>
            <person name="Davidsen T.M."/>
            <person name="Wayne K.J."/>
            <person name="Tettelin H."/>
            <person name="Glass J.I."/>
            <person name="Rusch D."/>
            <person name="Podicherti R."/>
            <person name="Tsui H.-C.T."/>
            <person name="Winkler M.E."/>
        </authorList>
    </citation>
    <scope>NUCLEOTIDE SEQUENCE</scope>
</reference>
<evidence type="ECO:0000256" key="4">
    <source>
        <dbReference type="ARBA" id="ARBA00023002"/>
    </source>
</evidence>
<dbReference type="SUPFAM" id="SSF51735">
    <property type="entry name" value="NAD(P)-binding Rossmann-fold domains"/>
    <property type="match status" value="1"/>
</dbReference>
<dbReference type="InterPro" id="IPR036220">
    <property type="entry name" value="UDP-Glc/GDP-Man_DH_C_sf"/>
</dbReference>
<accession>A0A382JLX3</accession>
<dbReference type="InterPro" id="IPR008927">
    <property type="entry name" value="6-PGluconate_DH-like_C_sf"/>
</dbReference>
<dbReference type="EMBL" id="UINC01074968">
    <property type="protein sequence ID" value="SVC12685.1"/>
    <property type="molecule type" value="Genomic_DNA"/>
</dbReference>
<keyword evidence="4" id="KW-0560">Oxidoreductase</keyword>
<sequence>MKLVMVGTGYVGLVSGACFAEFGFETVCVDKDKSRIEKIEKGSCPFFEPSMDDLLIKHSQKTKLLSFTTSLAEAMQNANIVFITVGTPSRRIEDEADLTAVWDVSHEIAKNIKSYCVIVIKSTVPVGTTKKIKKIIESKISSQNFDVVSNPEFLREGSAINDFMRPDRVVIGTESEKSEKLMRELYRPLKLNETPIVSTTIETSEVIKYASNSFLATKIGFINQVADLCEAVGANVQDVAKAMGIDKRIGSKFLHAGPGYGGSCFPKDVKAFKATAKKFNIDFSILDAVNSSNENRPQMVAKKILDTRKFDSNSSIALLGLSFKPNTDDIRDSTSLKIAAILQKHNIKINCYDPAAMDNARKHNKTLNFFDSVYDACEGVNAIIIGTEWNEFRALNFTKIKEKIKDAIIFDLRNIYRSA</sequence>
<dbReference type="UniPathway" id="UPA00038">
    <property type="reaction ID" value="UER00491"/>
</dbReference>
<dbReference type="PIRSF" id="PIRSF500134">
    <property type="entry name" value="UDPglc_DH_bac"/>
    <property type="match status" value="1"/>
</dbReference>
<dbReference type="PANTHER" id="PTHR43750:SF3">
    <property type="entry name" value="UDP-GLUCOSE 6-DEHYDROGENASE TUAD"/>
    <property type="match status" value="1"/>
</dbReference>
<evidence type="ECO:0000256" key="2">
    <source>
        <dbReference type="ARBA" id="ARBA00006601"/>
    </source>
</evidence>
<evidence type="ECO:0000256" key="1">
    <source>
        <dbReference type="ARBA" id="ARBA00004701"/>
    </source>
</evidence>
<dbReference type="InterPro" id="IPR036291">
    <property type="entry name" value="NAD(P)-bd_dom_sf"/>
</dbReference>
<comment type="pathway">
    <text evidence="1">Nucleotide-sugar biosynthesis; UDP-alpha-D-glucuronate biosynthesis; UDP-alpha-D-glucuronate from UDP-alpha-D-glucose: step 1/1.</text>
</comment>
<dbReference type="Pfam" id="PF03721">
    <property type="entry name" value="UDPG_MGDP_dh_N"/>
    <property type="match status" value="1"/>
</dbReference>
<dbReference type="SUPFAM" id="SSF48179">
    <property type="entry name" value="6-phosphogluconate dehydrogenase C-terminal domain-like"/>
    <property type="match status" value="1"/>
</dbReference>
<evidence type="ECO:0000256" key="5">
    <source>
        <dbReference type="ARBA" id="ARBA00023027"/>
    </source>
</evidence>
<feature type="non-terminal residue" evidence="8">
    <location>
        <position position="1"/>
    </location>
</feature>
<dbReference type="SMART" id="SM00984">
    <property type="entry name" value="UDPG_MGDP_dh_C"/>
    <property type="match status" value="1"/>
</dbReference>